<dbReference type="Pfam" id="PF00459">
    <property type="entry name" value="Inositol_P"/>
    <property type="match status" value="1"/>
</dbReference>
<dbReference type="PRINTS" id="PR00377">
    <property type="entry name" value="IMPHPHTASES"/>
</dbReference>
<feature type="binding site" evidence="6">
    <location>
        <position position="98"/>
    </location>
    <ligand>
        <name>Mg(2+)</name>
        <dbReference type="ChEBI" id="CHEBI:18420"/>
        <label>2</label>
    </ligand>
</feature>
<comment type="cofactor">
    <cofactor evidence="6">
        <name>Mg(2+)</name>
        <dbReference type="ChEBI" id="CHEBI:18420"/>
    </cofactor>
</comment>
<sequence>MTPDDAFETSDAEADALARCFAMLAIRAGALAMEIFAAPQIESRMKGDSSPVTEADERVEEFLLSELERALPGVPRLAEESAARGARLRESDAFLLIDPVDGTREFLARSPEFTINVALAEKGAPRIGAVYAPAQERLWFAGARGFETRAAPGGALPAAQDFQPLRARRRPADGLVALVSKSHLDPETKEFLAREPVARSLAIGSSLKFCLLARGEADVYPRFGPTMEWDTAAGDAVLRAAGGATLTPNGAPLLYGKSGQGYRNGPFIAWADPASISSSATLP</sequence>
<dbReference type="HAMAP" id="MF_02095">
    <property type="entry name" value="CysQ"/>
    <property type="match status" value="1"/>
</dbReference>
<keyword evidence="8" id="KW-1185">Reference proteome</keyword>
<comment type="subcellular location">
    <subcellularLocation>
        <location evidence="6">Cell inner membrane</location>
        <topology evidence="6">Peripheral membrane protein</topology>
        <orientation evidence="6">Cytoplasmic side</orientation>
    </subcellularLocation>
</comment>
<dbReference type="InterPro" id="IPR006240">
    <property type="entry name" value="CysQ"/>
</dbReference>
<dbReference type="PANTHER" id="PTHR43028">
    <property type="entry name" value="3'(2'),5'-BISPHOSPHATE NUCLEOTIDASE 1"/>
    <property type="match status" value="1"/>
</dbReference>
<feature type="binding site" evidence="6">
    <location>
        <position position="230"/>
    </location>
    <ligand>
        <name>Mg(2+)</name>
        <dbReference type="ChEBI" id="CHEBI:18420"/>
        <label>2</label>
    </ligand>
</feature>
<keyword evidence="3 6" id="KW-0997">Cell inner membrane</keyword>
<dbReference type="InterPro" id="IPR020550">
    <property type="entry name" value="Inositol_monophosphatase_CS"/>
</dbReference>
<keyword evidence="4 6" id="KW-0378">Hydrolase</keyword>
<evidence type="ECO:0000256" key="1">
    <source>
        <dbReference type="ARBA" id="ARBA00005289"/>
    </source>
</evidence>
<organism evidence="7 8">
    <name type="scientific">Methylocystis borbori</name>
    <dbReference type="NCBI Taxonomy" id="3118750"/>
    <lineage>
        <taxon>Bacteria</taxon>
        <taxon>Pseudomonadati</taxon>
        <taxon>Pseudomonadota</taxon>
        <taxon>Alphaproteobacteria</taxon>
        <taxon>Hyphomicrobiales</taxon>
        <taxon>Methylocystaceae</taxon>
        <taxon>Methylocystis</taxon>
    </lineage>
</organism>
<evidence type="ECO:0000313" key="7">
    <source>
        <dbReference type="EMBL" id="MEF3366398.1"/>
    </source>
</evidence>
<gene>
    <name evidence="6 7" type="primary">cysQ</name>
    <name evidence="7" type="ORF">V3H18_07610</name>
</gene>
<evidence type="ECO:0000313" key="8">
    <source>
        <dbReference type="Proteomes" id="UP001350748"/>
    </source>
</evidence>
<dbReference type="SUPFAM" id="SSF56655">
    <property type="entry name" value="Carbohydrate phosphatase"/>
    <property type="match status" value="1"/>
</dbReference>
<keyword evidence="2 6" id="KW-1003">Cell membrane</keyword>
<dbReference type="Gene3D" id="3.40.190.80">
    <property type="match status" value="1"/>
</dbReference>
<dbReference type="GO" id="GO:0008441">
    <property type="term" value="F:3'(2'),5'-bisphosphate nucleotidase activity"/>
    <property type="evidence" value="ECO:0007669"/>
    <property type="project" value="UniProtKB-EC"/>
</dbReference>
<evidence type="ECO:0000256" key="5">
    <source>
        <dbReference type="ARBA" id="ARBA00023136"/>
    </source>
</evidence>
<feature type="binding site" evidence="6">
    <location>
        <position position="98"/>
    </location>
    <ligand>
        <name>Mg(2+)</name>
        <dbReference type="ChEBI" id="CHEBI:18420"/>
        <label>1</label>
    </ligand>
</feature>
<dbReference type="NCBIfam" id="TIGR01331">
    <property type="entry name" value="bisphos_cysQ"/>
    <property type="match status" value="1"/>
</dbReference>
<dbReference type="EC" id="3.1.3.7" evidence="6"/>
<dbReference type="InterPro" id="IPR000760">
    <property type="entry name" value="Inositol_monophosphatase-like"/>
</dbReference>
<feature type="binding site" evidence="6">
    <location>
        <position position="230"/>
    </location>
    <ligand>
        <name>substrate</name>
    </ligand>
</feature>
<keyword evidence="6" id="KW-0479">Metal-binding</keyword>
<reference evidence="7 8" key="1">
    <citation type="submission" date="2024-02" db="EMBL/GenBank/DDBJ databases">
        <authorList>
            <person name="Grouzdev D."/>
        </authorList>
    </citation>
    <scope>NUCLEOTIDE SEQUENCE [LARGE SCALE GENOMIC DNA]</scope>
    <source>
        <strain evidence="7 8">9N</strain>
    </source>
</reference>
<keyword evidence="5 6" id="KW-0472">Membrane</keyword>
<evidence type="ECO:0000256" key="4">
    <source>
        <dbReference type="ARBA" id="ARBA00022801"/>
    </source>
</evidence>
<dbReference type="EMBL" id="JAZHYN010000017">
    <property type="protein sequence ID" value="MEF3366398.1"/>
    <property type="molecule type" value="Genomic_DNA"/>
</dbReference>
<evidence type="ECO:0000256" key="2">
    <source>
        <dbReference type="ARBA" id="ARBA00022475"/>
    </source>
</evidence>
<comment type="similarity">
    <text evidence="1 6">Belongs to the inositol monophosphatase superfamily. CysQ family.</text>
</comment>
<dbReference type="CDD" id="cd01638">
    <property type="entry name" value="CysQ"/>
    <property type="match status" value="1"/>
</dbReference>
<dbReference type="RefSeq" id="WP_332081409.1">
    <property type="nucleotide sequence ID" value="NZ_JAZHYN010000017.1"/>
</dbReference>
<feature type="binding site" evidence="6">
    <location>
        <begin position="100"/>
        <end position="103"/>
    </location>
    <ligand>
        <name>substrate</name>
    </ligand>
</feature>
<dbReference type="PANTHER" id="PTHR43028:SF5">
    <property type="entry name" value="3'(2'),5'-BISPHOSPHATE NUCLEOTIDASE 1"/>
    <property type="match status" value="1"/>
</dbReference>
<name>A0ABU7XIN3_9HYPH</name>
<feature type="binding site" evidence="6">
    <location>
        <position position="101"/>
    </location>
    <ligand>
        <name>Mg(2+)</name>
        <dbReference type="ChEBI" id="CHEBI:18420"/>
        <label>2</label>
    </ligand>
</feature>
<dbReference type="Gene3D" id="3.30.540.10">
    <property type="entry name" value="Fructose-1,6-Bisphosphatase, subunit A, domain 1"/>
    <property type="match status" value="1"/>
</dbReference>
<keyword evidence="6" id="KW-0460">Magnesium</keyword>
<comment type="function">
    <text evidence="6">Converts adenosine-3',5'-bisphosphate (PAP) to AMP.</text>
</comment>
<evidence type="ECO:0000256" key="6">
    <source>
        <dbReference type="HAMAP-Rule" id="MF_02095"/>
    </source>
</evidence>
<feature type="binding site" evidence="6">
    <location>
        <position position="79"/>
    </location>
    <ligand>
        <name>substrate</name>
    </ligand>
</feature>
<comment type="caution">
    <text evidence="7">The sequence shown here is derived from an EMBL/GenBank/DDBJ whole genome shotgun (WGS) entry which is preliminary data.</text>
</comment>
<evidence type="ECO:0000256" key="3">
    <source>
        <dbReference type="ARBA" id="ARBA00022519"/>
    </source>
</evidence>
<dbReference type="Proteomes" id="UP001350748">
    <property type="component" value="Unassembled WGS sequence"/>
</dbReference>
<protein>
    <recommendedName>
        <fullName evidence="6">3'(2'),5'-bisphosphate nucleotidase CysQ</fullName>
        <ecNumber evidence="6">3.1.3.7</ecNumber>
    </recommendedName>
    <alternativeName>
        <fullName evidence="6">3'(2'),5-bisphosphonucleoside 3'(2')-phosphohydrolase</fullName>
    </alternativeName>
    <alternativeName>
        <fullName evidence="6">3'-phosphoadenosine 5'-phosphate phosphatase</fullName>
        <shortName evidence="6">PAP phosphatase</shortName>
    </alternativeName>
</protein>
<dbReference type="PROSITE" id="PS00630">
    <property type="entry name" value="IMP_2"/>
    <property type="match status" value="1"/>
</dbReference>
<comment type="catalytic activity">
    <reaction evidence="6">
        <text>adenosine 3',5'-bisphosphate + H2O = AMP + phosphate</text>
        <dbReference type="Rhea" id="RHEA:10040"/>
        <dbReference type="ChEBI" id="CHEBI:15377"/>
        <dbReference type="ChEBI" id="CHEBI:43474"/>
        <dbReference type="ChEBI" id="CHEBI:58343"/>
        <dbReference type="ChEBI" id="CHEBI:456215"/>
        <dbReference type="EC" id="3.1.3.7"/>
    </reaction>
</comment>
<dbReference type="InterPro" id="IPR050725">
    <property type="entry name" value="CysQ/Inositol_MonoPase"/>
</dbReference>
<feature type="binding site" evidence="6">
    <location>
        <position position="79"/>
    </location>
    <ligand>
        <name>Mg(2+)</name>
        <dbReference type="ChEBI" id="CHEBI:18420"/>
        <label>1</label>
    </ligand>
</feature>
<proteinExistence type="inferred from homology"/>
<feature type="binding site" evidence="6">
    <location>
        <position position="100"/>
    </location>
    <ligand>
        <name>Mg(2+)</name>
        <dbReference type="ChEBI" id="CHEBI:18420"/>
        <label>1</label>
    </ligand>
</feature>
<accession>A0ABU7XIN3</accession>